<evidence type="ECO:0000313" key="3">
    <source>
        <dbReference type="Proteomes" id="UP000010799"/>
    </source>
</evidence>
<name>L0ESV1_LIBCB</name>
<keyword evidence="3" id="KW-1185">Reference proteome</keyword>
<dbReference type="KEGG" id="lcc:B488_06070"/>
<dbReference type="eggNOG" id="COG3306">
    <property type="taxonomic scope" value="Bacteria"/>
</dbReference>
<dbReference type="CDD" id="cd06532">
    <property type="entry name" value="Glyco_transf_25"/>
    <property type="match status" value="1"/>
</dbReference>
<dbReference type="InterPro" id="IPR002654">
    <property type="entry name" value="Glyco_trans_25"/>
</dbReference>
<feature type="domain" description="Glycosyl transferase family 25" evidence="1">
    <location>
        <begin position="9"/>
        <end position="185"/>
    </location>
</feature>
<dbReference type="GO" id="GO:0016740">
    <property type="term" value="F:transferase activity"/>
    <property type="evidence" value="ECO:0007669"/>
    <property type="project" value="UniProtKB-KW"/>
</dbReference>
<dbReference type="EMBL" id="CP003789">
    <property type="protein sequence ID" value="AGA64599.1"/>
    <property type="molecule type" value="Genomic_DNA"/>
</dbReference>
<dbReference type="STRING" id="1215343.B488_06070"/>
<evidence type="ECO:0000259" key="1">
    <source>
        <dbReference type="Pfam" id="PF01755"/>
    </source>
</evidence>
<organism evidence="2 3">
    <name type="scientific">Liberibacter crescens (strain BT-1)</name>
    <dbReference type="NCBI Taxonomy" id="1215343"/>
    <lineage>
        <taxon>Bacteria</taxon>
        <taxon>Pseudomonadati</taxon>
        <taxon>Pseudomonadota</taxon>
        <taxon>Alphaproteobacteria</taxon>
        <taxon>Hyphomicrobiales</taxon>
        <taxon>Rhizobiaceae</taxon>
        <taxon>Liberibacter</taxon>
    </lineage>
</organism>
<dbReference type="RefSeq" id="WP_015273026.1">
    <property type="nucleotide sequence ID" value="NC_019907.1"/>
</dbReference>
<proteinExistence type="predicted"/>
<evidence type="ECO:0000313" key="2">
    <source>
        <dbReference type="EMBL" id="AGA64599.1"/>
    </source>
</evidence>
<dbReference type="HOGENOM" id="CLU_071269_3_0_5"/>
<dbReference type="AlphaFoldDB" id="L0ESV1"/>
<dbReference type="Proteomes" id="UP000010799">
    <property type="component" value="Chromosome"/>
</dbReference>
<reference evidence="2 3" key="1">
    <citation type="journal article" date="2012" name="Stand. Genomic Sci.">
        <title>Complete genome sequence of Liberibacter crescens BT-1.</title>
        <authorList>
            <person name="Leonard M.T."/>
            <person name="Fagen J.R."/>
            <person name="Davis-Richardson A.G."/>
            <person name="Davis M.J."/>
            <person name="Triplett E.W."/>
        </authorList>
    </citation>
    <scope>NUCLEOTIDE SEQUENCE [LARGE SCALE GENOMIC DNA]</scope>
    <source>
        <strain evidence="2 3">BT-1</strain>
    </source>
</reference>
<protein>
    <submittedName>
        <fullName evidence="2">Glycosyl transferase, family 25</fullName>
    </submittedName>
</protein>
<dbReference type="PATRIC" id="fig|1215343.11.peg.618"/>
<dbReference type="Pfam" id="PF01755">
    <property type="entry name" value="Glyco_transf_25"/>
    <property type="match status" value="1"/>
</dbReference>
<accession>L0ESV1</accession>
<gene>
    <name evidence="2" type="ordered locus">B488_06070</name>
</gene>
<sequence length="263" mass="30726">MRLYKMSFPVYVISLPRSVRRRERCFLLLSQFGLDFSFFDAIDGNNLTYDNISSIYDEKRNQKKFKRPLSFPELGCYISHINLWEKIANSDKPGAIVLEDDVEFVSEFMDVLLYLSKCDISNLLIKFNSLSNKIKTKNHVCTLPGGFSLIQPRIIPSRTTGYLIGKQAAADLLNSRKKIFRPIDNDLKHWWEYNISTLVINPSIVYQFSDINSRSSIEESRKQKKSSLSLIRFLNNMHYQLLFNYEAWTHHRHHIATTTFPAL</sequence>
<keyword evidence="2" id="KW-0808">Transferase</keyword>